<dbReference type="InterPro" id="IPR039773">
    <property type="entry name" value="BAG_chaperone_regulator"/>
</dbReference>
<evidence type="ECO:0000259" key="5">
    <source>
        <dbReference type="PROSITE" id="PS51035"/>
    </source>
</evidence>
<evidence type="ECO:0000256" key="3">
    <source>
        <dbReference type="SAM" id="MobiDB-lite"/>
    </source>
</evidence>
<dbReference type="PROSITE" id="PS50053">
    <property type="entry name" value="UBIQUITIN_2"/>
    <property type="match status" value="1"/>
</dbReference>
<dbReference type="Pfam" id="PF00240">
    <property type="entry name" value="ubiquitin"/>
    <property type="match status" value="1"/>
</dbReference>
<feature type="domain" description="Ubiquitin-like" evidence="4">
    <location>
        <begin position="80"/>
        <end position="148"/>
    </location>
</feature>
<dbReference type="SUPFAM" id="SSF54236">
    <property type="entry name" value="Ubiquitin-like"/>
    <property type="match status" value="1"/>
</dbReference>
<dbReference type="SMART" id="SM00264">
    <property type="entry name" value="BAG"/>
    <property type="match status" value="1"/>
</dbReference>
<dbReference type="InterPro" id="IPR036533">
    <property type="entry name" value="BAG_dom_sf"/>
</dbReference>
<dbReference type="GO" id="GO:0051087">
    <property type="term" value="F:protein-folding chaperone binding"/>
    <property type="evidence" value="ECO:0007669"/>
    <property type="project" value="InterPro"/>
</dbReference>
<evidence type="ECO:0000313" key="7">
    <source>
        <dbReference type="Proteomes" id="UP000734854"/>
    </source>
</evidence>
<dbReference type="PROSITE" id="PS51035">
    <property type="entry name" value="BAG"/>
    <property type="match status" value="1"/>
</dbReference>
<feature type="region of interest" description="Disordered" evidence="3">
    <location>
        <begin position="254"/>
        <end position="293"/>
    </location>
</feature>
<dbReference type="Gene3D" id="1.20.58.120">
    <property type="entry name" value="BAG domain"/>
    <property type="match status" value="1"/>
</dbReference>
<dbReference type="SUPFAM" id="SSF63491">
    <property type="entry name" value="BAG domain"/>
    <property type="match status" value="1"/>
</dbReference>
<comment type="function">
    <text evidence="2">Co-chaperone that regulates diverse cellular pathways, such as programmed cell death and stress responses.</text>
</comment>
<dbReference type="GO" id="GO:0000774">
    <property type="term" value="F:adenyl-nucleotide exchange factor activity"/>
    <property type="evidence" value="ECO:0007669"/>
    <property type="project" value="TreeGrafter"/>
</dbReference>
<dbReference type="Gene3D" id="3.10.20.90">
    <property type="entry name" value="Phosphatidylinositol 3-kinase Catalytic Subunit, Chain A, domain 1"/>
    <property type="match status" value="1"/>
</dbReference>
<keyword evidence="7" id="KW-1185">Reference proteome</keyword>
<dbReference type="EMBL" id="JACMSC010000008">
    <property type="protein sequence ID" value="KAG6512105.1"/>
    <property type="molecule type" value="Genomic_DNA"/>
</dbReference>
<dbReference type="FunFam" id="3.10.20.90:FF:000298">
    <property type="entry name" value="BAG family molecular chaperone regulator 1"/>
    <property type="match status" value="1"/>
</dbReference>
<dbReference type="PANTHER" id="PTHR12329:SF11">
    <property type="entry name" value="BAG FAMILY MOLECULAR CHAPERONE REGULATOR 1"/>
    <property type="match status" value="1"/>
</dbReference>
<feature type="compositionally biased region" description="Low complexity" evidence="3">
    <location>
        <begin position="257"/>
        <end position="293"/>
    </location>
</feature>
<organism evidence="6 7">
    <name type="scientific">Zingiber officinale</name>
    <name type="common">Ginger</name>
    <name type="synonym">Amomum zingiber</name>
    <dbReference type="NCBI Taxonomy" id="94328"/>
    <lineage>
        <taxon>Eukaryota</taxon>
        <taxon>Viridiplantae</taxon>
        <taxon>Streptophyta</taxon>
        <taxon>Embryophyta</taxon>
        <taxon>Tracheophyta</taxon>
        <taxon>Spermatophyta</taxon>
        <taxon>Magnoliopsida</taxon>
        <taxon>Liliopsida</taxon>
        <taxon>Zingiberales</taxon>
        <taxon>Zingiberaceae</taxon>
        <taxon>Zingiber</taxon>
    </lineage>
</organism>
<dbReference type="Proteomes" id="UP000734854">
    <property type="component" value="Unassembled WGS sequence"/>
</dbReference>
<evidence type="ECO:0008006" key="8">
    <source>
        <dbReference type="Google" id="ProtNLM"/>
    </source>
</evidence>
<feature type="domain" description="BAG" evidence="5">
    <location>
        <begin position="173"/>
        <end position="251"/>
    </location>
</feature>
<sequence length="343" mass="38641">MCELEAISCRSASSVWGFGRRDLRMRSKRAETGSVAAFIPVKEFPPEKKDADWEVRPCGMLVQKRDPDGDAGSAAPVPTFRLKVKYGDSYHEICISSQATFGELKKVLSSRTGLHPLDMKLMYKDKERDSSAFLDTAGVKDKSKLVLLEDPTAQAKRLLEMRKTNKMEKAAKSISAISLEVDRLASKVSALDAIVSKGGRVVENDVTNLIELLMNELIKLDSIVAEYDVKLQRRLQIKRVQKYIETLDMIKIKNRKQQQQNHQPQHQPQMHPNGNLQQQHPIQTQTQYQQQPQQKKAVVTTNWEKFDSIFLPSTSAAAAAAAATTVTSVAVPTHHPRFDWELF</sequence>
<comment type="caution">
    <text evidence="6">The sequence shown here is derived from an EMBL/GenBank/DDBJ whole genome shotgun (WGS) entry which is preliminary data.</text>
</comment>
<dbReference type="GO" id="GO:0005737">
    <property type="term" value="C:cytoplasm"/>
    <property type="evidence" value="ECO:0007669"/>
    <property type="project" value="TreeGrafter"/>
</dbReference>
<protein>
    <recommendedName>
        <fullName evidence="8">BAG family molecular chaperone regulator 1</fullName>
    </recommendedName>
</protein>
<dbReference type="PANTHER" id="PTHR12329">
    <property type="entry name" value="BCL2-ASSOCIATED ATHANOGENE"/>
    <property type="match status" value="1"/>
</dbReference>
<evidence type="ECO:0000256" key="1">
    <source>
        <dbReference type="ARBA" id="ARBA00023186"/>
    </source>
</evidence>
<reference evidence="6 7" key="1">
    <citation type="submission" date="2020-08" db="EMBL/GenBank/DDBJ databases">
        <title>Plant Genome Project.</title>
        <authorList>
            <person name="Zhang R.-G."/>
        </authorList>
    </citation>
    <scope>NUCLEOTIDE SEQUENCE [LARGE SCALE GENOMIC DNA]</scope>
    <source>
        <tissue evidence="6">Rhizome</tissue>
    </source>
</reference>
<accession>A0A8J5GQR6</accession>
<evidence type="ECO:0000313" key="6">
    <source>
        <dbReference type="EMBL" id="KAG6512105.1"/>
    </source>
</evidence>
<dbReference type="GO" id="GO:0050821">
    <property type="term" value="P:protein stabilization"/>
    <property type="evidence" value="ECO:0007669"/>
    <property type="project" value="TreeGrafter"/>
</dbReference>
<keyword evidence="1" id="KW-0143">Chaperone</keyword>
<gene>
    <name evidence="6" type="ORF">ZIOFF_030199</name>
</gene>
<name>A0A8J5GQR6_ZINOF</name>
<dbReference type="Pfam" id="PF02179">
    <property type="entry name" value="BAG"/>
    <property type="match status" value="1"/>
</dbReference>
<dbReference type="InterPro" id="IPR029071">
    <property type="entry name" value="Ubiquitin-like_domsf"/>
</dbReference>
<dbReference type="AlphaFoldDB" id="A0A8J5GQR6"/>
<proteinExistence type="predicted"/>
<evidence type="ECO:0000256" key="2">
    <source>
        <dbReference type="ARBA" id="ARBA00058673"/>
    </source>
</evidence>
<dbReference type="InterPro" id="IPR000626">
    <property type="entry name" value="Ubiquitin-like_dom"/>
</dbReference>
<evidence type="ECO:0000259" key="4">
    <source>
        <dbReference type="PROSITE" id="PS50053"/>
    </source>
</evidence>
<dbReference type="InterPro" id="IPR003103">
    <property type="entry name" value="BAG_domain"/>
</dbReference>